<name>A0ABQ3HKI3_9ACTN</name>
<protein>
    <recommendedName>
        <fullName evidence="3">PqqD family protein</fullName>
    </recommendedName>
</protein>
<reference evidence="2" key="1">
    <citation type="journal article" date="2019" name="Int. J. Syst. Evol. Microbiol.">
        <title>The Global Catalogue of Microorganisms (GCM) 10K type strain sequencing project: providing services to taxonomists for standard genome sequencing and annotation.</title>
        <authorList>
            <consortium name="The Broad Institute Genomics Platform"/>
            <consortium name="The Broad Institute Genome Sequencing Center for Infectious Disease"/>
            <person name="Wu L."/>
            <person name="Ma J."/>
        </authorList>
    </citation>
    <scope>NUCLEOTIDE SEQUENCE [LARGE SCALE GENOMIC DNA]</scope>
    <source>
        <strain evidence="2">CGMCC 1.12791</strain>
    </source>
</reference>
<dbReference type="EMBL" id="BNAD01000008">
    <property type="protein sequence ID" value="GHE18188.1"/>
    <property type="molecule type" value="Genomic_DNA"/>
</dbReference>
<dbReference type="RefSeq" id="WP_229856543.1">
    <property type="nucleotide sequence ID" value="NZ_BNAD01000008.1"/>
</dbReference>
<dbReference type="Pfam" id="PF05402">
    <property type="entry name" value="PqqD"/>
    <property type="match status" value="1"/>
</dbReference>
<keyword evidence="2" id="KW-1185">Reference proteome</keyword>
<organism evidence="1 2">
    <name type="scientific">Nocardioides flavus</name>
    <name type="common">ex Wang et al. 2016</name>
    <dbReference type="NCBI Taxonomy" id="2058780"/>
    <lineage>
        <taxon>Bacteria</taxon>
        <taxon>Bacillati</taxon>
        <taxon>Actinomycetota</taxon>
        <taxon>Actinomycetes</taxon>
        <taxon>Propionibacteriales</taxon>
        <taxon>Nocardioidaceae</taxon>
        <taxon>Nocardioides</taxon>
    </lineage>
</organism>
<evidence type="ECO:0008006" key="3">
    <source>
        <dbReference type="Google" id="ProtNLM"/>
    </source>
</evidence>
<accession>A0ABQ3HKI3</accession>
<evidence type="ECO:0000313" key="1">
    <source>
        <dbReference type="EMBL" id="GHE18188.1"/>
    </source>
</evidence>
<dbReference type="InterPro" id="IPR041881">
    <property type="entry name" value="PqqD_sf"/>
</dbReference>
<evidence type="ECO:0000313" key="2">
    <source>
        <dbReference type="Proteomes" id="UP000597341"/>
    </source>
</evidence>
<dbReference type="Proteomes" id="UP000597341">
    <property type="component" value="Unassembled WGS sequence"/>
</dbReference>
<dbReference type="InterPro" id="IPR008792">
    <property type="entry name" value="PQQD"/>
</dbReference>
<proteinExistence type="predicted"/>
<sequence>MMVDGPSTVRLRDRDLVMREIDGEAVLLDLAGSTYLAANSTGTFLLRLLTESQDHPSLVSSLVREFGISTAQADADASSFVAALAEQGLLIHTRMDDGG</sequence>
<gene>
    <name evidence="1" type="ORF">GCM10011376_27980</name>
</gene>
<dbReference type="Gene3D" id="1.10.10.1150">
    <property type="entry name" value="Coenzyme PQQ synthesis protein D (PqqD)"/>
    <property type="match status" value="1"/>
</dbReference>
<comment type="caution">
    <text evidence="1">The sequence shown here is derived from an EMBL/GenBank/DDBJ whole genome shotgun (WGS) entry which is preliminary data.</text>
</comment>